<evidence type="ECO:0000256" key="3">
    <source>
        <dbReference type="ARBA" id="ARBA00022989"/>
    </source>
</evidence>
<dbReference type="AlphaFoldDB" id="A0A7W8D7Y2"/>
<dbReference type="InterPro" id="IPR019820">
    <property type="entry name" value="Sec-indep_translocase_CS"/>
</dbReference>
<accession>A0A7W8D7Y2</accession>
<dbReference type="HAMAP" id="MF_00902">
    <property type="entry name" value="TatC"/>
    <property type="match status" value="1"/>
</dbReference>
<comment type="function">
    <text evidence="5">Part of the twin-arginine translocation (Tat) system that transports large folded proteins containing a characteristic twin-arginine motif in their signal peptide across membranes. Together with TatB, TatC is part of a receptor directly interacting with Tat signal peptides.</text>
</comment>
<keyword evidence="3 5" id="KW-1133">Transmembrane helix</keyword>
<evidence type="ECO:0000256" key="1">
    <source>
        <dbReference type="ARBA" id="ARBA00004141"/>
    </source>
</evidence>
<keyword evidence="7" id="KW-1185">Reference proteome</keyword>
<evidence type="ECO:0000313" key="6">
    <source>
        <dbReference type="EMBL" id="MBB5209606.1"/>
    </source>
</evidence>
<proteinExistence type="inferred from homology"/>
<keyword evidence="5" id="KW-0813">Transport</keyword>
<dbReference type="InterPro" id="IPR002033">
    <property type="entry name" value="TatC"/>
</dbReference>
<dbReference type="GO" id="GO:0043953">
    <property type="term" value="P:protein transport by the Tat complex"/>
    <property type="evidence" value="ECO:0007669"/>
    <property type="project" value="UniProtKB-UniRule"/>
</dbReference>
<dbReference type="PANTHER" id="PTHR30371:SF0">
    <property type="entry name" value="SEC-INDEPENDENT PROTEIN TRANSLOCASE PROTEIN TATC, CHLOROPLASTIC-RELATED"/>
    <property type="match status" value="1"/>
</dbReference>
<evidence type="ECO:0000256" key="5">
    <source>
        <dbReference type="HAMAP-Rule" id="MF_00902"/>
    </source>
</evidence>
<comment type="caution">
    <text evidence="6">The sequence shown here is derived from an EMBL/GenBank/DDBJ whole genome shotgun (WGS) entry which is preliminary data.</text>
</comment>
<gene>
    <name evidence="5" type="primary">tatC</name>
    <name evidence="6" type="ORF">HNQ52_003178</name>
</gene>
<feature type="transmembrane region" description="Helical" evidence="5">
    <location>
        <begin position="220"/>
        <end position="240"/>
    </location>
</feature>
<comment type="subunit">
    <text evidence="5">The Tat system comprises two distinct complexes: a TatABC complex, containing multiple copies of TatA, TatB and TatC subunits, and a separate TatA complex, containing only TatA subunits. Substrates initially bind to the TatABC complex, which probably triggers association of the separate TatA complex to form the active translocon.</text>
</comment>
<organism evidence="6 7">
    <name type="scientific">Chiayiivirga flava</name>
    <dbReference type="NCBI Taxonomy" id="659595"/>
    <lineage>
        <taxon>Bacteria</taxon>
        <taxon>Pseudomonadati</taxon>
        <taxon>Pseudomonadota</taxon>
        <taxon>Gammaproteobacteria</taxon>
        <taxon>Lysobacterales</taxon>
        <taxon>Lysobacteraceae</taxon>
        <taxon>Chiayiivirga</taxon>
    </lineage>
</organism>
<comment type="subcellular location">
    <subcellularLocation>
        <location evidence="5">Cell membrane</location>
        <topology evidence="5">Multi-pass membrane protein</topology>
    </subcellularLocation>
    <subcellularLocation>
        <location evidence="1">Membrane</location>
        <topology evidence="1">Multi-pass membrane protein</topology>
    </subcellularLocation>
</comment>
<feature type="transmembrane region" description="Helical" evidence="5">
    <location>
        <begin position="78"/>
        <end position="99"/>
    </location>
</feature>
<evidence type="ECO:0000313" key="7">
    <source>
        <dbReference type="Proteomes" id="UP000521199"/>
    </source>
</evidence>
<dbReference type="GO" id="GO:0033281">
    <property type="term" value="C:TAT protein transport complex"/>
    <property type="evidence" value="ECO:0007669"/>
    <property type="project" value="UniProtKB-UniRule"/>
</dbReference>
<reference evidence="6 7" key="1">
    <citation type="submission" date="2020-08" db="EMBL/GenBank/DDBJ databases">
        <title>Genomic Encyclopedia of Type Strains, Phase IV (KMG-IV): sequencing the most valuable type-strain genomes for metagenomic binning, comparative biology and taxonomic classification.</title>
        <authorList>
            <person name="Goeker M."/>
        </authorList>
    </citation>
    <scope>NUCLEOTIDE SEQUENCE [LARGE SCALE GENOMIC DNA]</scope>
    <source>
        <strain evidence="6 7">DSM 24163</strain>
    </source>
</reference>
<dbReference type="EMBL" id="JACHHP010000007">
    <property type="protein sequence ID" value="MBB5209606.1"/>
    <property type="molecule type" value="Genomic_DNA"/>
</dbReference>
<feature type="transmembrane region" description="Helical" evidence="5">
    <location>
        <begin position="197"/>
        <end position="214"/>
    </location>
</feature>
<dbReference type="Pfam" id="PF00902">
    <property type="entry name" value="TatC"/>
    <property type="match status" value="1"/>
</dbReference>
<dbReference type="NCBIfam" id="TIGR00945">
    <property type="entry name" value="tatC"/>
    <property type="match status" value="1"/>
</dbReference>
<keyword evidence="5" id="KW-0811">Translocation</keyword>
<dbReference type="Proteomes" id="UP000521199">
    <property type="component" value="Unassembled WGS sequence"/>
</dbReference>
<feature type="transmembrane region" description="Helical" evidence="5">
    <location>
        <begin position="120"/>
        <end position="141"/>
    </location>
</feature>
<dbReference type="PROSITE" id="PS01218">
    <property type="entry name" value="TATC"/>
    <property type="match status" value="1"/>
</dbReference>
<keyword evidence="4 5" id="KW-0472">Membrane</keyword>
<keyword evidence="2 5" id="KW-0812">Transmembrane</keyword>
<dbReference type="GO" id="GO:0009977">
    <property type="term" value="F:proton motive force dependent protein transmembrane transporter activity"/>
    <property type="evidence" value="ECO:0007669"/>
    <property type="project" value="TreeGrafter"/>
</dbReference>
<comment type="similarity">
    <text evidence="5">Belongs to the TatC family.</text>
</comment>
<dbReference type="PRINTS" id="PR01840">
    <property type="entry name" value="TATCFAMILY"/>
</dbReference>
<dbReference type="PANTHER" id="PTHR30371">
    <property type="entry name" value="SEC-INDEPENDENT PROTEIN TRANSLOCASE PROTEIN TATC"/>
    <property type="match status" value="1"/>
</dbReference>
<dbReference type="GO" id="GO:0065002">
    <property type="term" value="P:intracellular protein transmembrane transport"/>
    <property type="evidence" value="ECO:0007669"/>
    <property type="project" value="TreeGrafter"/>
</dbReference>
<feature type="transmembrane region" description="Helical" evidence="5">
    <location>
        <begin position="161"/>
        <end position="185"/>
    </location>
</feature>
<dbReference type="RefSeq" id="WP_183962145.1">
    <property type="nucleotide sequence ID" value="NZ_JACHHP010000007.1"/>
</dbReference>
<name>A0A7W8D7Y2_9GAMM</name>
<evidence type="ECO:0000256" key="2">
    <source>
        <dbReference type="ARBA" id="ARBA00022692"/>
    </source>
</evidence>
<keyword evidence="5" id="KW-1003">Cell membrane</keyword>
<sequence>MTDSADEAREQSFLSHLVELRARLLRAVIAVLLVFVCLIPFAKRIYAVLAEPLLSKLPDGAQMVAIDVASPFFAPIKLAFFVALMVAMPMVLYQLWAFVAPGLYKHEQRLARPLLASATLLFYLGCAFAYFLVLPVVFGFLTGVAPEGVAVMTDISRYLDFVLVLFLAFGFSFEVPVAVVILVVLGWVSIEQLKQGRAYVIVGAFVVAAVITPPDVVSQLMLAIPMCLLYEIGLIAARPLGRRAAEGRAQAEADGETRGSR</sequence>
<evidence type="ECO:0000256" key="4">
    <source>
        <dbReference type="ARBA" id="ARBA00023136"/>
    </source>
</evidence>
<feature type="transmembrane region" description="Helical" evidence="5">
    <location>
        <begin position="24"/>
        <end position="42"/>
    </location>
</feature>
<protein>
    <recommendedName>
        <fullName evidence="5">Sec-independent protein translocase protein TatC</fullName>
    </recommendedName>
</protein>
<keyword evidence="5" id="KW-0653">Protein transport</keyword>